<sequence>MLLFVLLVLIRVSIERGRCPFDLGRLGEPAFYIYKDGVCLVSG</sequence>
<accession>A0A4U6VQ55</accession>
<evidence type="ECO:0000313" key="2">
    <source>
        <dbReference type="EMBL" id="TKW31292.1"/>
    </source>
</evidence>
<name>A0A4U6VQ55_SETVI</name>
<dbReference type="Proteomes" id="UP000298652">
    <property type="component" value="Chromosome 2"/>
</dbReference>
<dbReference type="EMBL" id="CM016553">
    <property type="protein sequence ID" value="TKW31292.1"/>
    <property type="molecule type" value="Genomic_DNA"/>
</dbReference>
<protein>
    <submittedName>
        <fullName evidence="2">Uncharacterized protein</fullName>
    </submittedName>
</protein>
<reference evidence="2" key="1">
    <citation type="submission" date="2019-03" db="EMBL/GenBank/DDBJ databases">
        <title>WGS assembly of Setaria viridis.</title>
        <authorList>
            <person name="Huang P."/>
            <person name="Jenkins J."/>
            <person name="Grimwood J."/>
            <person name="Barry K."/>
            <person name="Healey A."/>
            <person name="Mamidi S."/>
            <person name="Sreedasyam A."/>
            <person name="Shu S."/>
            <person name="Feldman M."/>
            <person name="Wu J."/>
            <person name="Yu Y."/>
            <person name="Chen C."/>
            <person name="Johnson J."/>
            <person name="Rokhsar D."/>
            <person name="Baxter I."/>
            <person name="Schmutz J."/>
            <person name="Brutnell T."/>
            <person name="Kellogg E."/>
        </authorList>
    </citation>
    <scope>NUCLEOTIDE SEQUENCE [LARGE SCALE GENOMIC DNA]</scope>
</reference>
<dbReference type="AlphaFoldDB" id="A0A4U6VQ55"/>
<proteinExistence type="predicted"/>
<gene>
    <name evidence="2" type="ORF">SEVIR_2G095950v2</name>
</gene>
<organism evidence="2 3">
    <name type="scientific">Setaria viridis</name>
    <name type="common">Green bristlegrass</name>
    <name type="synonym">Setaria italica subsp. viridis</name>
    <dbReference type="NCBI Taxonomy" id="4556"/>
    <lineage>
        <taxon>Eukaryota</taxon>
        <taxon>Viridiplantae</taxon>
        <taxon>Streptophyta</taxon>
        <taxon>Embryophyta</taxon>
        <taxon>Tracheophyta</taxon>
        <taxon>Spermatophyta</taxon>
        <taxon>Magnoliopsida</taxon>
        <taxon>Liliopsida</taxon>
        <taxon>Poales</taxon>
        <taxon>Poaceae</taxon>
        <taxon>PACMAD clade</taxon>
        <taxon>Panicoideae</taxon>
        <taxon>Panicodae</taxon>
        <taxon>Paniceae</taxon>
        <taxon>Cenchrinae</taxon>
        <taxon>Setaria</taxon>
    </lineage>
</organism>
<feature type="signal peptide" evidence="1">
    <location>
        <begin position="1"/>
        <end position="17"/>
    </location>
</feature>
<evidence type="ECO:0000256" key="1">
    <source>
        <dbReference type="SAM" id="SignalP"/>
    </source>
</evidence>
<dbReference type="Gramene" id="TKW31292">
    <property type="protein sequence ID" value="TKW31292"/>
    <property type="gene ID" value="SEVIR_2G095950v2"/>
</dbReference>
<feature type="chain" id="PRO_5020289569" evidence="1">
    <location>
        <begin position="18"/>
        <end position="43"/>
    </location>
</feature>
<keyword evidence="1" id="KW-0732">Signal</keyword>
<keyword evidence="3" id="KW-1185">Reference proteome</keyword>
<evidence type="ECO:0000313" key="3">
    <source>
        <dbReference type="Proteomes" id="UP000298652"/>
    </source>
</evidence>